<sequence length="447" mass="50829">MAEFNGNVITNDGRNLLSRALAGQGKIIFTKAAFGAGRQDIPAREVRDLKDKKLDLVIMNRRNDSGTAILTVHITNKDVEESFRTQEFGVYAKLEGDKEEVLYCYSLAIEPDFFPNNKLGITYESVVDLYMTLSTEVESGIYIKEGTVFITKDIADQVYSTTGVAAVGKLEGRERLEADKSYLAADGSWYFNIGGVREWNKSGVKDTKLIPMTWKYLYEWIINKFSTLKLNWKDITDKPNLTSTEDLNKLLNKKEDTINKKTAFNKDFGIAAGTVLEGDKYPLIEQKFKGVAGDEINPSFIQSSGEKKQGKFYLDKNTGRLYRCIKSTTSTSNSSENFEDVSLANISDRLNNLITFSGSPSYYCKIIKSNNFVNVIYRNLTLLSAYEKNYIFLPYKSKNDVYYTKLEILNGEKQTRIIEKTANQITIYRTRANEVEVVNLEIFYETF</sequence>
<dbReference type="Proteomes" id="UP000515913">
    <property type="component" value="Chromosome"/>
</dbReference>
<dbReference type="RefSeq" id="WP_187422992.1">
    <property type="nucleotide sequence ID" value="NZ_CP060637.1"/>
</dbReference>
<organism evidence="1 2">
    <name type="scientific">Fusobacterium hominis</name>
    <dbReference type="NCBI Taxonomy" id="2764326"/>
    <lineage>
        <taxon>Bacteria</taxon>
        <taxon>Fusobacteriati</taxon>
        <taxon>Fusobacteriota</taxon>
        <taxon>Fusobacteriia</taxon>
        <taxon>Fusobacteriales</taxon>
        <taxon>Fusobacteriaceae</taxon>
        <taxon>Fusobacterium</taxon>
    </lineage>
</organism>
<dbReference type="AlphaFoldDB" id="A0A7G9GXJ4"/>
<protein>
    <submittedName>
        <fullName evidence="1">Uncharacterized protein</fullName>
    </submittedName>
</protein>
<dbReference type="EMBL" id="CP060637">
    <property type="protein sequence ID" value="QNM15526.1"/>
    <property type="molecule type" value="Genomic_DNA"/>
</dbReference>
<reference evidence="1 2" key="1">
    <citation type="submission" date="2020-08" db="EMBL/GenBank/DDBJ databases">
        <authorList>
            <person name="Liu C."/>
            <person name="Sun Q."/>
        </authorList>
    </citation>
    <scope>NUCLEOTIDE SEQUENCE [LARGE SCALE GENOMIC DNA]</scope>
    <source>
        <strain evidence="1 2">NSJ-57</strain>
    </source>
</reference>
<accession>A0A7G9GXJ4</accession>
<name>A0A7G9GXJ4_9FUSO</name>
<proteinExistence type="predicted"/>
<gene>
    <name evidence="1" type="ORF">H9Q81_01410</name>
</gene>
<evidence type="ECO:0000313" key="2">
    <source>
        <dbReference type="Proteomes" id="UP000515913"/>
    </source>
</evidence>
<keyword evidence="2" id="KW-1185">Reference proteome</keyword>
<evidence type="ECO:0000313" key="1">
    <source>
        <dbReference type="EMBL" id="QNM15526.1"/>
    </source>
</evidence>
<dbReference type="KEGG" id="fho:H9Q81_01410"/>